<evidence type="ECO:0000313" key="2">
    <source>
        <dbReference type="Proteomes" id="UP000823941"/>
    </source>
</evidence>
<gene>
    <name evidence="1" type="ORF">JYU34_015286</name>
</gene>
<protein>
    <submittedName>
        <fullName evidence="1">Uncharacterized protein</fullName>
    </submittedName>
</protein>
<name>A0ABQ7Q737_PLUXY</name>
<evidence type="ECO:0000313" key="1">
    <source>
        <dbReference type="EMBL" id="KAG7300935.1"/>
    </source>
</evidence>
<dbReference type="Proteomes" id="UP000823941">
    <property type="component" value="Chromosome 20"/>
</dbReference>
<accession>A0ABQ7Q737</accession>
<reference evidence="1 2" key="1">
    <citation type="submission" date="2021-06" db="EMBL/GenBank/DDBJ databases">
        <title>A haploid diamondback moth (Plutella xylostella L.) genome assembly resolves 31 chromosomes and identifies a diamide resistance mutation.</title>
        <authorList>
            <person name="Ward C.M."/>
            <person name="Perry K.D."/>
            <person name="Baker G."/>
            <person name="Powis K."/>
            <person name="Heckel D.G."/>
            <person name="Baxter S.W."/>
        </authorList>
    </citation>
    <scope>NUCLEOTIDE SEQUENCE [LARGE SCALE GENOMIC DNA]</scope>
    <source>
        <strain evidence="1 2">LV</strain>
        <tissue evidence="1">Single pupa</tissue>
    </source>
</reference>
<organism evidence="1 2">
    <name type="scientific">Plutella xylostella</name>
    <name type="common">Diamondback moth</name>
    <name type="synonym">Plutella maculipennis</name>
    <dbReference type="NCBI Taxonomy" id="51655"/>
    <lineage>
        <taxon>Eukaryota</taxon>
        <taxon>Metazoa</taxon>
        <taxon>Ecdysozoa</taxon>
        <taxon>Arthropoda</taxon>
        <taxon>Hexapoda</taxon>
        <taxon>Insecta</taxon>
        <taxon>Pterygota</taxon>
        <taxon>Neoptera</taxon>
        <taxon>Endopterygota</taxon>
        <taxon>Lepidoptera</taxon>
        <taxon>Glossata</taxon>
        <taxon>Ditrysia</taxon>
        <taxon>Yponomeutoidea</taxon>
        <taxon>Plutellidae</taxon>
        <taxon>Plutella</taxon>
    </lineage>
</organism>
<dbReference type="EMBL" id="JAHIBW010000020">
    <property type="protein sequence ID" value="KAG7300935.1"/>
    <property type="molecule type" value="Genomic_DNA"/>
</dbReference>
<comment type="caution">
    <text evidence="1">The sequence shown here is derived from an EMBL/GenBank/DDBJ whole genome shotgun (WGS) entry which is preliminary data.</text>
</comment>
<keyword evidence="2" id="KW-1185">Reference proteome</keyword>
<proteinExistence type="predicted"/>
<sequence>MCHCVLAVAPRPAAAQPHSGAAKQDAPLKIAAIHLLLPLFCMPPAFADSVPERWK</sequence>